<dbReference type="EMBL" id="MU129177">
    <property type="protein sequence ID" value="KAF9505036.1"/>
    <property type="molecule type" value="Genomic_DNA"/>
</dbReference>
<name>A0A9P6AHI2_9AGAM</name>
<sequence length="129" mass="14761">MTLWLRVERAAKRAQSGIRSLFSTFPAKDTARICGSEQDILYEEEPSMVEADIRFESPPTLLDLEKLLTIVAEESVEYKLWPENCFFFAAAIQENLSTRHGGYLFSGKQELKNLAQDVRARIRARFEAS</sequence>
<evidence type="ECO:0000313" key="1">
    <source>
        <dbReference type="EMBL" id="KAF9505036.1"/>
    </source>
</evidence>
<protein>
    <submittedName>
        <fullName evidence="1">Uncharacterized protein</fullName>
    </submittedName>
</protein>
<accession>A0A9P6AHI2</accession>
<proteinExistence type="predicted"/>
<dbReference type="AlphaFoldDB" id="A0A9P6AHI2"/>
<comment type="caution">
    <text evidence="1">The sequence shown here is derived from an EMBL/GenBank/DDBJ whole genome shotgun (WGS) entry which is preliminary data.</text>
</comment>
<gene>
    <name evidence="1" type="ORF">BS47DRAFT_580054</name>
</gene>
<reference evidence="1" key="1">
    <citation type="journal article" date="2020" name="Nat. Commun.">
        <title>Large-scale genome sequencing of mycorrhizal fungi provides insights into the early evolution of symbiotic traits.</title>
        <authorList>
            <person name="Miyauchi S."/>
            <person name="Kiss E."/>
            <person name="Kuo A."/>
            <person name="Drula E."/>
            <person name="Kohler A."/>
            <person name="Sanchez-Garcia M."/>
            <person name="Morin E."/>
            <person name="Andreopoulos B."/>
            <person name="Barry K.W."/>
            <person name="Bonito G."/>
            <person name="Buee M."/>
            <person name="Carver A."/>
            <person name="Chen C."/>
            <person name="Cichocki N."/>
            <person name="Clum A."/>
            <person name="Culley D."/>
            <person name="Crous P.W."/>
            <person name="Fauchery L."/>
            <person name="Girlanda M."/>
            <person name="Hayes R.D."/>
            <person name="Keri Z."/>
            <person name="LaButti K."/>
            <person name="Lipzen A."/>
            <person name="Lombard V."/>
            <person name="Magnuson J."/>
            <person name="Maillard F."/>
            <person name="Murat C."/>
            <person name="Nolan M."/>
            <person name="Ohm R.A."/>
            <person name="Pangilinan J."/>
            <person name="Pereira M.F."/>
            <person name="Perotto S."/>
            <person name="Peter M."/>
            <person name="Pfister S."/>
            <person name="Riley R."/>
            <person name="Sitrit Y."/>
            <person name="Stielow J.B."/>
            <person name="Szollosi G."/>
            <person name="Zifcakova L."/>
            <person name="Stursova M."/>
            <person name="Spatafora J.W."/>
            <person name="Tedersoo L."/>
            <person name="Vaario L.M."/>
            <person name="Yamada A."/>
            <person name="Yan M."/>
            <person name="Wang P."/>
            <person name="Xu J."/>
            <person name="Bruns T."/>
            <person name="Baldrian P."/>
            <person name="Vilgalys R."/>
            <person name="Dunand C."/>
            <person name="Henrissat B."/>
            <person name="Grigoriev I.V."/>
            <person name="Hibbett D."/>
            <person name="Nagy L.G."/>
            <person name="Martin F.M."/>
        </authorList>
    </citation>
    <scope>NUCLEOTIDE SEQUENCE</scope>
    <source>
        <strain evidence="1">UP504</strain>
    </source>
</reference>
<dbReference type="Proteomes" id="UP000886523">
    <property type="component" value="Unassembled WGS sequence"/>
</dbReference>
<organism evidence="1 2">
    <name type="scientific">Hydnum rufescens UP504</name>
    <dbReference type="NCBI Taxonomy" id="1448309"/>
    <lineage>
        <taxon>Eukaryota</taxon>
        <taxon>Fungi</taxon>
        <taxon>Dikarya</taxon>
        <taxon>Basidiomycota</taxon>
        <taxon>Agaricomycotina</taxon>
        <taxon>Agaricomycetes</taxon>
        <taxon>Cantharellales</taxon>
        <taxon>Hydnaceae</taxon>
        <taxon>Hydnum</taxon>
    </lineage>
</organism>
<keyword evidence="2" id="KW-1185">Reference proteome</keyword>
<dbReference type="OrthoDB" id="10547499at2759"/>
<evidence type="ECO:0000313" key="2">
    <source>
        <dbReference type="Proteomes" id="UP000886523"/>
    </source>
</evidence>